<dbReference type="AlphaFoldDB" id="S2JIP9"/>
<evidence type="ECO:0000313" key="1">
    <source>
        <dbReference type="EMBL" id="EPB89789.1"/>
    </source>
</evidence>
<dbReference type="InParanoid" id="S2JIP9"/>
<dbReference type="EMBL" id="KE123930">
    <property type="protein sequence ID" value="EPB89789.1"/>
    <property type="molecule type" value="Genomic_DNA"/>
</dbReference>
<organism evidence="1 2">
    <name type="scientific">Mucor circinelloides f. circinelloides (strain 1006PhL)</name>
    <name type="common">Mucormycosis agent</name>
    <name type="synonym">Calyptromyces circinelloides</name>
    <dbReference type="NCBI Taxonomy" id="1220926"/>
    <lineage>
        <taxon>Eukaryota</taxon>
        <taxon>Fungi</taxon>
        <taxon>Fungi incertae sedis</taxon>
        <taxon>Mucoromycota</taxon>
        <taxon>Mucoromycotina</taxon>
        <taxon>Mucoromycetes</taxon>
        <taxon>Mucorales</taxon>
        <taxon>Mucorineae</taxon>
        <taxon>Mucoraceae</taxon>
        <taxon>Mucor</taxon>
    </lineage>
</organism>
<accession>S2JIP9</accession>
<reference evidence="2" key="1">
    <citation type="submission" date="2013-05" db="EMBL/GenBank/DDBJ databases">
        <title>The Genome sequence of Mucor circinelloides f. circinelloides 1006PhL.</title>
        <authorList>
            <consortium name="The Broad Institute Genomics Platform"/>
            <person name="Cuomo C."/>
            <person name="Earl A."/>
            <person name="Findley K."/>
            <person name="Lee S.C."/>
            <person name="Walker B."/>
            <person name="Young S."/>
            <person name="Zeng Q."/>
            <person name="Gargeya S."/>
            <person name="Fitzgerald M."/>
            <person name="Haas B."/>
            <person name="Abouelleil A."/>
            <person name="Allen A.W."/>
            <person name="Alvarado L."/>
            <person name="Arachchi H.M."/>
            <person name="Berlin A.M."/>
            <person name="Chapman S.B."/>
            <person name="Gainer-Dewar J."/>
            <person name="Goldberg J."/>
            <person name="Griggs A."/>
            <person name="Gujja S."/>
            <person name="Hansen M."/>
            <person name="Howarth C."/>
            <person name="Imamovic A."/>
            <person name="Ireland A."/>
            <person name="Larimer J."/>
            <person name="McCowan C."/>
            <person name="Murphy C."/>
            <person name="Pearson M."/>
            <person name="Poon T.W."/>
            <person name="Priest M."/>
            <person name="Roberts A."/>
            <person name="Saif S."/>
            <person name="Shea T."/>
            <person name="Sisk P."/>
            <person name="Sykes S."/>
            <person name="Wortman J."/>
            <person name="Nusbaum C."/>
            <person name="Birren B."/>
        </authorList>
    </citation>
    <scope>NUCLEOTIDE SEQUENCE [LARGE SCALE GENOMIC DNA]</scope>
    <source>
        <strain evidence="2">1006PhL</strain>
    </source>
</reference>
<proteinExistence type="predicted"/>
<protein>
    <submittedName>
        <fullName evidence="1">Uncharacterized protein</fullName>
    </submittedName>
</protein>
<evidence type="ECO:0000313" key="2">
    <source>
        <dbReference type="Proteomes" id="UP000014254"/>
    </source>
</evidence>
<name>S2JIP9_MUCC1</name>
<gene>
    <name evidence="1" type="ORF">HMPREF1544_03452</name>
</gene>
<sequence length="93" mass="11089">MAKKQNKQKIPASVYVDKNKNKRYNQYMKYHRERVCMQRATRRIIERRALLTNMPIVLREQALKDADKLLSLRKGRTINSTLSNHVDILAHLR</sequence>
<dbReference type="Proteomes" id="UP000014254">
    <property type="component" value="Unassembled WGS sequence"/>
</dbReference>
<dbReference type="OrthoDB" id="10300202at2759"/>
<keyword evidence="2" id="KW-1185">Reference proteome</keyword>
<dbReference type="VEuPathDB" id="FungiDB:HMPREF1544_03452"/>
<feature type="non-terminal residue" evidence="1">
    <location>
        <position position="93"/>
    </location>
</feature>